<feature type="region of interest" description="Disordered" evidence="1">
    <location>
        <begin position="1"/>
        <end position="62"/>
    </location>
</feature>
<dbReference type="InterPro" id="IPR039299">
    <property type="entry name" value="SEOA"/>
</dbReference>
<dbReference type="PANTHER" id="PTHR33232">
    <property type="entry name" value="PROTEIN SIEVE ELEMENT OCCLUSION B-LIKE"/>
    <property type="match status" value="1"/>
</dbReference>
<sequence length="769" mass="88201">MGSRDFVPTARTNPLMSDALSNPKPPTKTPVTKSYLTDRESAKQKLSHDELDHSSARPLTGAALPLSSGRGHLMKGGQHDRHISTDDIGLNKQVLGTHAPDHEDLDVKPVLSIIEDILRLGKSLETVHGDQIPAHSESYAEKSFQSAYQDMEIIKMLAYPINKITSEIICKCAAGGEAHSVAIGLLETLSNYGWDAKVVITFAAFSVSYGEFWLVENLRVKNQLAKDIAALKDIPETVEHKEEMKKKFKAVVDLLHAVLTVTRIIIKFKELPSMYINRDSPEMVTATAHIPTTVYWIIRSILVCASVLLNLIGSGHEFMTSTTESWEILSLANKLSHMSEHLQHQLENLNKYIDARKTNDEYDAIHKIFGTSHIDNMKILKTLISARENQMPLFDGTRRINERLEVLRMKYVLLLLSDLDLPQEELNILHLIYNQQSMKHEYEVLWFPIVDNATSMSPTQERQFLDLRSSMPWYSVDHPSLVNPVAIRYAREIWNFSHMPIPVVLDPQGRVSNLNALPMMWIWGSIAFPFTKERELALWRESTWNIELLADSIDPRIQEWIKDNKTICLYGGEDIDWIRRFTTKVRSIANTLHVPLEMIYVGKSNPKDKVRRCHEIINREQLSHIFPLKDYYDYVWFFWVRLTSMWISKLQHGMTVESDKIMQELLTMLTYDSSEQGWAVFSRGLYDMTKGKGDILLTVLDNSKQWEDKVDYPDKFVPVMNEAISGVHPEHHCNRLILPGQTGHIPERVVCSECGRTMDKYVMYRCCTD</sequence>
<dbReference type="Pfam" id="PF14576">
    <property type="entry name" value="SEO_N"/>
    <property type="match status" value="1"/>
</dbReference>
<feature type="domain" description="Sieve element occlusion N-terminal" evidence="2">
    <location>
        <begin position="86"/>
        <end position="373"/>
    </location>
</feature>
<keyword evidence="5" id="KW-1185">Reference proteome</keyword>
<feature type="domain" description="Sieve element occlusion C-terminal" evidence="3">
    <location>
        <begin position="534"/>
        <end position="768"/>
    </location>
</feature>
<dbReference type="AlphaFoldDB" id="A0AAD2DLB6"/>
<dbReference type="InterPro" id="IPR027942">
    <property type="entry name" value="SEO_N"/>
</dbReference>
<accession>A0AAD2DLB6</accession>
<protein>
    <recommendedName>
        <fullName evidence="6">Protein SIEVE ELEMENT OCCLUSION B-like</fullName>
    </recommendedName>
</protein>
<reference evidence="4" key="1">
    <citation type="submission" date="2023-05" db="EMBL/GenBank/DDBJ databases">
        <authorList>
            <person name="Huff M."/>
        </authorList>
    </citation>
    <scope>NUCLEOTIDE SEQUENCE</scope>
</reference>
<dbReference type="GO" id="GO:0010088">
    <property type="term" value="P:phloem development"/>
    <property type="evidence" value="ECO:0007669"/>
    <property type="project" value="InterPro"/>
</dbReference>
<dbReference type="Proteomes" id="UP000834106">
    <property type="component" value="Chromosome 2"/>
</dbReference>
<evidence type="ECO:0000313" key="5">
    <source>
        <dbReference type="Proteomes" id="UP000834106"/>
    </source>
</evidence>
<dbReference type="InterPro" id="IPR027944">
    <property type="entry name" value="SEO_C"/>
</dbReference>
<evidence type="ECO:0008006" key="6">
    <source>
        <dbReference type="Google" id="ProtNLM"/>
    </source>
</evidence>
<evidence type="ECO:0000313" key="4">
    <source>
        <dbReference type="EMBL" id="CAI9756328.1"/>
    </source>
</evidence>
<name>A0AAD2DLB6_9LAMI</name>
<organism evidence="4 5">
    <name type="scientific">Fraxinus pennsylvanica</name>
    <dbReference type="NCBI Taxonomy" id="56036"/>
    <lineage>
        <taxon>Eukaryota</taxon>
        <taxon>Viridiplantae</taxon>
        <taxon>Streptophyta</taxon>
        <taxon>Embryophyta</taxon>
        <taxon>Tracheophyta</taxon>
        <taxon>Spermatophyta</taxon>
        <taxon>Magnoliopsida</taxon>
        <taxon>eudicotyledons</taxon>
        <taxon>Gunneridae</taxon>
        <taxon>Pentapetalae</taxon>
        <taxon>asterids</taxon>
        <taxon>lamiids</taxon>
        <taxon>Lamiales</taxon>
        <taxon>Oleaceae</taxon>
        <taxon>Oleeae</taxon>
        <taxon>Fraxinus</taxon>
    </lineage>
</organism>
<gene>
    <name evidence="4" type="ORF">FPE_LOCUS3758</name>
</gene>
<evidence type="ECO:0000259" key="2">
    <source>
        <dbReference type="Pfam" id="PF14576"/>
    </source>
</evidence>
<feature type="compositionally biased region" description="Basic and acidic residues" evidence="1">
    <location>
        <begin position="36"/>
        <end position="55"/>
    </location>
</feature>
<proteinExistence type="predicted"/>
<dbReference type="Pfam" id="PF14577">
    <property type="entry name" value="SEO_C"/>
    <property type="match status" value="1"/>
</dbReference>
<evidence type="ECO:0000256" key="1">
    <source>
        <dbReference type="SAM" id="MobiDB-lite"/>
    </source>
</evidence>
<dbReference type="EMBL" id="OU503037">
    <property type="protein sequence ID" value="CAI9756328.1"/>
    <property type="molecule type" value="Genomic_DNA"/>
</dbReference>
<evidence type="ECO:0000259" key="3">
    <source>
        <dbReference type="Pfam" id="PF14577"/>
    </source>
</evidence>
<dbReference type="PANTHER" id="PTHR33232:SF20">
    <property type="entry name" value="PROTEIN SIEVE ELEMENT OCCLUSION B-LIKE"/>
    <property type="match status" value="1"/>
</dbReference>